<dbReference type="GO" id="GO:0004176">
    <property type="term" value="F:ATP-dependent peptidase activity"/>
    <property type="evidence" value="ECO:0007669"/>
    <property type="project" value="InterPro"/>
</dbReference>
<dbReference type="Pfam" id="PF00004">
    <property type="entry name" value="AAA"/>
    <property type="match status" value="1"/>
</dbReference>
<feature type="binding site" evidence="15">
    <location>
        <begin position="252"/>
        <end position="259"/>
    </location>
    <ligand>
        <name>ATP</name>
        <dbReference type="ChEBI" id="CHEBI:30616"/>
    </ligand>
</feature>
<comment type="similarity">
    <text evidence="16">Belongs to the AAA ATPase family.</text>
</comment>
<evidence type="ECO:0000256" key="5">
    <source>
        <dbReference type="ARBA" id="ARBA00022692"/>
    </source>
</evidence>
<organism evidence="19 20">
    <name type="scientific">Kitasatospora xanthocidica</name>
    <dbReference type="NCBI Taxonomy" id="83382"/>
    <lineage>
        <taxon>Bacteria</taxon>
        <taxon>Bacillati</taxon>
        <taxon>Actinomycetota</taxon>
        <taxon>Actinomycetes</taxon>
        <taxon>Kitasatosporales</taxon>
        <taxon>Streptomycetaceae</taxon>
        <taxon>Kitasatospora</taxon>
    </lineage>
</organism>
<evidence type="ECO:0000256" key="17">
    <source>
        <dbReference type="SAM" id="MobiDB-lite"/>
    </source>
</evidence>
<comment type="cofactor">
    <cofactor evidence="15">
        <name>Zn(2+)</name>
        <dbReference type="ChEBI" id="CHEBI:29105"/>
    </cofactor>
    <text evidence="15">Binds 1 zinc ion per subunit.</text>
</comment>
<evidence type="ECO:0000256" key="14">
    <source>
        <dbReference type="ARBA" id="ARBA00061570"/>
    </source>
</evidence>
<dbReference type="GO" id="GO:0016887">
    <property type="term" value="F:ATP hydrolysis activity"/>
    <property type="evidence" value="ECO:0007669"/>
    <property type="project" value="UniProtKB-UniRule"/>
</dbReference>
<dbReference type="PANTHER" id="PTHR23076">
    <property type="entry name" value="METALLOPROTEASE M41 FTSH"/>
    <property type="match status" value="1"/>
</dbReference>
<dbReference type="NCBIfam" id="TIGR01241">
    <property type="entry name" value="FtsH_fam"/>
    <property type="match status" value="1"/>
</dbReference>
<proteinExistence type="inferred from homology"/>
<dbReference type="InterPro" id="IPR003959">
    <property type="entry name" value="ATPase_AAA_core"/>
</dbReference>
<feature type="active site" evidence="15">
    <location>
        <position position="476"/>
    </location>
</feature>
<dbReference type="GO" id="GO:0005886">
    <property type="term" value="C:plasma membrane"/>
    <property type="evidence" value="ECO:0007669"/>
    <property type="project" value="UniProtKB-SubCell"/>
</dbReference>
<comment type="similarity">
    <text evidence="2 15">In the C-terminal section; belongs to the peptidase M41 family.</text>
</comment>
<keyword evidence="7 15" id="KW-0547">Nucleotide-binding</keyword>
<dbReference type="HAMAP" id="MF_01458">
    <property type="entry name" value="FtsH"/>
    <property type="match status" value="1"/>
</dbReference>
<dbReference type="GO" id="GO:0004222">
    <property type="term" value="F:metalloendopeptidase activity"/>
    <property type="evidence" value="ECO:0007669"/>
    <property type="project" value="InterPro"/>
</dbReference>
<dbReference type="RefSeq" id="WP_117492215.1">
    <property type="nucleotide sequence ID" value="NZ_QVIG01000002.1"/>
</dbReference>
<gene>
    <name evidence="15" type="primary">ftsH</name>
    <name evidence="19" type="ORF">DR950_36875</name>
</gene>
<evidence type="ECO:0000256" key="13">
    <source>
        <dbReference type="ARBA" id="ARBA00023136"/>
    </source>
</evidence>
<evidence type="ECO:0000256" key="12">
    <source>
        <dbReference type="ARBA" id="ARBA00023049"/>
    </source>
</evidence>
<dbReference type="Gene3D" id="1.20.58.760">
    <property type="entry name" value="Peptidase M41"/>
    <property type="match status" value="1"/>
</dbReference>
<evidence type="ECO:0000256" key="1">
    <source>
        <dbReference type="ARBA" id="ARBA00004370"/>
    </source>
</evidence>
<dbReference type="InterPro" id="IPR003960">
    <property type="entry name" value="ATPase_AAA_CS"/>
</dbReference>
<feature type="region of interest" description="Disordered" evidence="17">
    <location>
        <begin position="1"/>
        <end position="59"/>
    </location>
</feature>
<dbReference type="Pfam" id="PF01434">
    <property type="entry name" value="Peptidase_M41"/>
    <property type="match status" value="1"/>
</dbReference>
<comment type="subcellular location">
    <subcellularLocation>
        <location evidence="15">Cell membrane</location>
        <topology evidence="15">Multi-pass membrane protein</topology>
        <orientation evidence="15">Cytoplasmic side</orientation>
    </subcellularLocation>
    <subcellularLocation>
        <location evidence="1">Membrane</location>
    </subcellularLocation>
</comment>
<dbReference type="Gene3D" id="3.30.720.210">
    <property type="match status" value="1"/>
</dbReference>
<accession>A0A372ZJ92</accession>
<evidence type="ECO:0000256" key="16">
    <source>
        <dbReference type="RuleBase" id="RU003651"/>
    </source>
</evidence>
<evidence type="ECO:0000256" key="11">
    <source>
        <dbReference type="ARBA" id="ARBA00022989"/>
    </source>
</evidence>
<comment type="function">
    <text evidence="15">Acts as a processive, ATP-dependent zinc metallopeptidase for both cytoplasmic and membrane proteins. Plays a role in the quality control of integral membrane proteins.</text>
</comment>
<evidence type="ECO:0000256" key="7">
    <source>
        <dbReference type="ARBA" id="ARBA00022741"/>
    </source>
</evidence>
<feature type="binding site" evidence="15">
    <location>
        <position position="475"/>
    </location>
    <ligand>
        <name>Zn(2+)</name>
        <dbReference type="ChEBI" id="CHEBI:29105"/>
        <note>catalytic</note>
    </ligand>
</feature>
<evidence type="ECO:0000256" key="8">
    <source>
        <dbReference type="ARBA" id="ARBA00022801"/>
    </source>
</evidence>
<dbReference type="GO" id="GO:0005524">
    <property type="term" value="F:ATP binding"/>
    <property type="evidence" value="ECO:0007669"/>
    <property type="project" value="UniProtKB-UniRule"/>
</dbReference>
<keyword evidence="13 15" id="KW-0472">Membrane</keyword>
<feature type="binding site" evidence="15">
    <location>
        <position position="479"/>
    </location>
    <ligand>
        <name>Zn(2+)</name>
        <dbReference type="ChEBI" id="CHEBI:29105"/>
        <note>catalytic</note>
    </ligand>
</feature>
<keyword evidence="5 15" id="KW-0812">Transmembrane</keyword>
<dbReference type="InterPro" id="IPR027417">
    <property type="entry name" value="P-loop_NTPase"/>
</dbReference>
<feature type="compositionally biased region" description="Pro residues" evidence="17">
    <location>
        <begin position="49"/>
        <end position="59"/>
    </location>
</feature>
<evidence type="ECO:0000256" key="9">
    <source>
        <dbReference type="ARBA" id="ARBA00022833"/>
    </source>
</evidence>
<name>A0A372ZJ92_9ACTN</name>
<evidence type="ECO:0000256" key="2">
    <source>
        <dbReference type="ARBA" id="ARBA00010044"/>
    </source>
</evidence>
<keyword evidence="11 15" id="KW-1133">Transmembrane helix</keyword>
<feature type="region of interest" description="Disordered" evidence="17">
    <location>
        <begin position="655"/>
        <end position="708"/>
    </location>
</feature>
<dbReference type="InterPro" id="IPR041569">
    <property type="entry name" value="AAA_lid_3"/>
</dbReference>
<dbReference type="Pfam" id="PF17862">
    <property type="entry name" value="AAA_lid_3"/>
    <property type="match status" value="1"/>
</dbReference>
<dbReference type="InterPro" id="IPR005936">
    <property type="entry name" value="FtsH"/>
</dbReference>
<evidence type="ECO:0000256" key="15">
    <source>
        <dbReference type="HAMAP-Rule" id="MF_01458"/>
    </source>
</evidence>
<dbReference type="InterPro" id="IPR003593">
    <property type="entry name" value="AAA+_ATPase"/>
</dbReference>
<reference evidence="19 20" key="1">
    <citation type="submission" date="2018-08" db="EMBL/GenBank/DDBJ databases">
        <title>Diversity &amp; Physiological Properties of Lignin-Decomposing Actinobacteria from Soil.</title>
        <authorList>
            <person name="Roh S.G."/>
            <person name="Kim S.B."/>
        </authorList>
    </citation>
    <scope>NUCLEOTIDE SEQUENCE [LARGE SCALE GENOMIC DNA]</scope>
    <source>
        <strain evidence="19 20">MMS17-GH009</strain>
    </source>
</reference>
<dbReference type="InterPro" id="IPR000642">
    <property type="entry name" value="Peptidase_M41"/>
</dbReference>
<dbReference type="AlphaFoldDB" id="A0A372ZJ92"/>
<feature type="compositionally biased region" description="Pro residues" evidence="17">
    <location>
        <begin position="14"/>
        <end position="24"/>
    </location>
</feature>
<keyword evidence="9 15" id="KW-0862">Zinc</keyword>
<keyword evidence="20" id="KW-1185">Reference proteome</keyword>
<feature type="compositionally biased region" description="Low complexity" evidence="17">
    <location>
        <begin position="672"/>
        <end position="708"/>
    </location>
</feature>
<dbReference type="SMART" id="SM00382">
    <property type="entry name" value="AAA"/>
    <property type="match status" value="1"/>
</dbReference>
<dbReference type="SUPFAM" id="SSF52540">
    <property type="entry name" value="P-loop containing nucleoside triphosphate hydrolases"/>
    <property type="match status" value="1"/>
</dbReference>
<dbReference type="FunFam" id="1.10.8.60:FF:000001">
    <property type="entry name" value="ATP-dependent zinc metalloprotease FtsH"/>
    <property type="match status" value="1"/>
</dbReference>
<dbReference type="FunFam" id="3.40.50.300:FF:000001">
    <property type="entry name" value="ATP-dependent zinc metalloprotease FtsH"/>
    <property type="match status" value="1"/>
</dbReference>
<comment type="caution">
    <text evidence="19">The sequence shown here is derived from an EMBL/GenBank/DDBJ whole genome shotgun (WGS) entry which is preliminary data.</text>
</comment>
<keyword evidence="4 15" id="KW-0645">Protease</keyword>
<dbReference type="EMBL" id="QVIG01000002">
    <property type="protein sequence ID" value="RGD55913.1"/>
    <property type="molecule type" value="Genomic_DNA"/>
</dbReference>
<keyword evidence="8 15" id="KW-0378">Hydrolase</keyword>
<feature type="compositionally biased region" description="Basic residues" evidence="17">
    <location>
        <begin position="1"/>
        <end position="11"/>
    </location>
</feature>
<dbReference type="InterPro" id="IPR037219">
    <property type="entry name" value="Peptidase_M41-like"/>
</dbReference>
<comment type="similarity">
    <text evidence="14 15">In the central section; belongs to the AAA ATPase family.</text>
</comment>
<evidence type="ECO:0000313" key="20">
    <source>
        <dbReference type="Proteomes" id="UP000263377"/>
    </source>
</evidence>
<keyword evidence="12 15" id="KW-0482">Metalloprotease</keyword>
<keyword evidence="3 15" id="KW-1003">Cell membrane</keyword>
<dbReference type="Proteomes" id="UP000263377">
    <property type="component" value="Unassembled WGS sequence"/>
</dbReference>
<keyword evidence="10 15" id="KW-0067">ATP-binding</keyword>
<dbReference type="Gene3D" id="3.40.50.300">
    <property type="entry name" value="P-loop containing nucleotide triphosphate hydrolases"/>
    <property type="match status" value="1"/>
</dbReference>
<evidence type="ECO:0000259" key="18">
    <source>
        <dbReference type="SMART" id="SM00382"/>
    </source>
</evidence>
<dbReference type="CDD" id="cd19501">
    <property type="entry name" value="RecA-like_FtsH"/>
    <property type="match status" value="1"/>
</dbReference>
<dbReference type="Gene3D" id="1.10.8.60">
    <property type="match status" value="1"/>
</dbReference>
<dbReference type="EC" id="3.4.24.-" evidence="15"/>
<dbReference type="SUPFAM" id="SSF140990">
    <property type="entry name" value="FtsH protease domain-like"/>
    <property type="match status" value="1"/>
</dbReference>
<evidence type="ECO:0000256" key="10">
    <source>
        <dbReference type="ARBA" id="ARBA00022840"/>
    </source>
</evidence>
<feature type="binding site" evidence="15">
    <location>
        <position position="551"/>
    </location>
    <ligand>
        <name>Zn(2+)</name>
        <dbReference type="ChEBI" id="CHEBI:29105"/>
        <note>catalytic</note>
    </ligand>
</feature>
<feature type="transmembrane region" description="Helical" evidence="15">
    <location>
        <begin position="159"/>
        <end position="178"/>
    </location>
</feature>
<dbReference type="GO" id="GO:0030163">
    <property type="term" value="P:protein catabolic process"/>
    <property type="evidence" value="ECO:0007669"/>
    <property type="project" value="UniProtKB-UniRule"/>
</dbReference>
<dbReference type="PANTHER" id="PTHR23076:SF97">
    <property type="entry name" value="ATP-DEPENDENT ZINC METALLOPROTEASE YME1L1"/>
    <property type="match status" value="1"/>
</dbReference>
<keyword evidence="6 15" id="KW-0479">Metal-binding</keyword>
<dbReference type="PROSITE" id="PS00674">
    <property type="entry name" value="AAA"/>
    <property type="match status" value="1"/>
</dbReference>
<sequence>MIARIRLRVARHPTTPPGSGPDPGPRQGWGQPRGPGQGPGPGRNQRPGPGGPAKPPPPSWRRWLLPVAVLVTLLLLVLFSNPGKPGTRYGYTDFVNRVDAGQVQTVDVSDTGAVSGTLKDGTRFSSQIPTALDTSQLSSALSDHHVTVTGSRSSGGGSIWSSLLLFLPLLIFGGLFLWSGRMAARSLGGGLSAIGRSRAKIIEAERPDTGFADVAGYEGVKQEVSEVVDFLRSPERYAAAGAKGPRGVIMVGPPGTGKTLLARAVAGEASVPFLSVTGSGFVEMFVGVGASRVRDLFDEARKRAPSIIFIDEIDAVGGRRAGGTRLGGNDEREQTLNQLLAEMDGFDQSTGIVVIAATNRPDALDPALLRPGRFDRQVTVPLPNQAERAAILAVHARGKTLAPDVDLGRLARGTPGFSGADLANLVNEAAINAVRADRATLTADDLDTARDRVLLGRRESSNALLPDERHAVAVHESGHALVAALCEHADPVAKVTILPAGVALGATEQLPEAERHLYSEAYLVDLITVQLGGRAAELVVFGEGSTGAANDLANATSVATRMVREFGLSPELGPVGYSSGTPHYLGDNPEDLLRRPYSEQTQRAVDEAVARLLRGAERRAVALLTEHRHHLDELAALLVAQETVDGRVVLDILSHPAPGPERPVSLRKPDGPEGAAAADARPAPADTDAQAAPAGPGEAAEPGEAPRP</sequence>
<feature type="domain" description="AAA+ ATPase" evidence="18">
    <location>
        <begin position="244"/>
        <end position="384"/>
    </location>
</feature>
<protein>
    <recommendedName>
        <fullName evidence="15">ATP-dependent zinc metalloprotease FtsH</fullName>
        <ecNumber evidence="15">3.4.24.-</ecNumber>
    </recommendedName>
</protein>
<evidence type="ECO:0000256" key="6">
    <source>
        <dbReference type="ARBA" id="ARBA00022723"/>
    </source>
</evidence>
<evidence type="ECO:0000313" key="19">
    <source>
        <dbReference type="EMBL" id="RGD55913.1"/>
    </source>
</evidence>
<feature type="compositionally biased region" description="Gly residues" evidence="17">
    <location>
        <begin position="31"/>
        <end position="41"/>
    </location>
</feature>
<dbReference type="FunFam" id="1.20.58.760:FF:000001">
    <property type="entry name" value="ATP-dependent zinc metalloprotease FtsH"/>
    <property type="match status" value="1"/>
</dbReference>
<feature type="transmembrane region" description="Helical" evidence="15">
    <location>
        <begin position="63"/>
        <end position="80"/>
    </location>
</feature>
<evidence type="ECO:0000256" key="4">
    <source>
        <dbReference type="ARBA" id="ARBA00022670"/>
    </source>
</evidence>
<dbReference type="GO" id="GO:0008270">
    <property type="term" value="F:zinc ion binding"/>
    <property type="evidence" value="ECO:0007669"/>
    <property type="project" value="UniProtKB-UniRule"/>
</dbReference>
<dbReference type="Pfam" id="PF06480">
    <property type="entry name" value="FtsH_ext"/>
    <property type="match status" value="1"/>
</dbReference>
<comment type="subunit">
    <text evidence="15">Homohexamer.</text>
</comment>
<dbReference type="GO" id="GO:0006508">
    <property type="term" value="P:proteolysis"/>
    <property type="evidence" value="ECO:0007669"/>
    <property type="project" value="UniProtKB-KW"/>
</dbReference>
<dbReference type="InterPro" id="IPR011546">
    <property type="entry name" value="Pept_M41_FtsH_extracell"/>
</dbReference>
<evidence type="ECO:0000256" key="3">
    <source>
        <dbReference type="ARBA" id="ARBA00022475"/>
    </source>
</evidence>